<evidence type="ECO:0000256" key="5">
    <source>
        <dbReference type="ARBA" id="ARBA00023004"/>
    </source>
</evidence>
<feature type="domain" description="Cytochrome c" evidence="8">
    <location>
        <begin position="22"/>
        <end position="123"/>
    </location>
</feature>
<evidence type="ECO:0000256" key="3">
    <source>
        <dbReference type="ARBA" id="ARBA00022723"/>
    </source>
</evidence>
<evidence type="ECO:0000256" key="6">
    <source>
        <dbReference type="PROSITE-ProRule" id="PRU00433"/>
    </source>
</evidence>
<dbReference type="Gene3D" id="1.10.760.10">
    <property type="entry name" value="Cytochrome c-like domain"/>
    <property type="match status" value="1"/>
</dbReference>
<dbReference type="InterPro" id="IPR002327">
    <property type="entry name" value="Cyt_c_1A/1B"/>
</dbReference>
<keyword evidence="7" id="KW-0732">Signal</keyword>
<dbReference type="GO" id="GO:0046872">
    <property type="term" value="F:metal ion binding"/>
    <property type="evidence" value="ECO:0007669"/>
    <property type="project" value="UniProtKB-KW"/>
</dbReference>
<feature type="signal peptide" evidence="7">
    <location>
        <begin position="1"/>
        <end position="20"/>
    </location>
</feature>
<keyword evidence="2 6" id="KW-0349">Heme</keyword>
<keyword evidence="10" id="KW-1185">Reference proteome</keyword>
<evidence type="ECO:0000259" key="8">
    <source>
        <dbReference type="PROSITE" id="PS51007"/>
    </source>
</evidence>
<evidence type="ECO:0000256" key="1">
    <source>
        <dbReference type="ARBA" id="ARBA00022448"/>
    </source>
</evidence>
<evidence type="ECO:0000256" key="2">
    <source>
        <dbReference type="ARBA" id="ARBA00022617"/>
    </source>
</evidence>
<dbReference type="InterPro" id="IPR009056">
    <property type="entry name" value="Cyt_c-like_dom"/>
</dbReference>
<feature type="chain" id="PRO_5020888923" evidence="7">
    <location>
        <begin position="21"/>
        <end position="125"/>
    </location>
</feature>
<dbReference type="GO" id="GO:0020037">
    <property type="term" value="F:heme binding"/>
    <property type="evidence" value="ECO:0007669"/>
    <property type="project" value="InterPro"/>
</dbReference>
<dbReference type="RefSeq" id="WP_064330814.1">
    <property type="nucleotide sequence ID" value="NZ_BAABEI010000012.1"/>
</dbReference>
<protein>
    <submittedName>
        <fullName evidence="9">Cytochrome c</fullName>
    </submittedName>
</protein>
<evidence type="ECO:0000256" key="4">
    <source>
        <dbReference type="ARBA" id="ARBA00022982"/>
    </source>
</evidence>
<keyword evidence="5 6" id="KW-0408">Iron</keyword>
<keyword evidence="4" id="KW-0249">Electron transport</keyword>
<gene>
    <name evidence="9" type="ORF">EV665_10179</name>
</gene>
<dbReference type="GO" id="GO:0009055">
    <property type="term" value="F:electron transfer activity"/>
    <property type="evidence" value="ECO:0007669"/>
    <property type="project" value="InterPro"/>
</dbReference>
<dbReference type="InterPro" id="IPR036909">
    <property type="entry name" value="Cyt_c-like_dom_sf"/>
</dbReference>
<dbReference type="EMBL" id="SLVX01000001">
    <property type="protein sequence ID" value="TCN48347.1"/>
    <property type="molecule type" value="Genomic_DNA"/>
</dbReference>
<evidence type="ECO:0000313" key="9">
    <source>
        <dbReference type="EMBL" id="TCN48347.1"/>
    </source>
</evidence>
<dbReference type="PROSITE" id="PS51007">
    <property type="entry name" value="CYTC"/>
    <property type="match status" value="1"/>
</dbReference>
<dbReference type="PANTHER" id="PTHR11961">
    <property type="entry name" value="CYTOCHROME C"/>
    <property type="match status" value="1"/>
</dbReference>
<dbReference type="PRINTS" id="PR00604">
    <property type="entry name" value="CYTCHRMECIAB"/>
</dbReference>
<evidence type="ECO:0000256" key="7">
    <source>
        <dbReference type="SAM" id="SignalP"/>
    </source>
</evidence>
<dbReference type="Pfam" id="PF00034">
    <property type="entry name" value="Cytochrom_C"/>
    <property type="match status" value="1"/>
</dbReference>
<dbReference type="Proteomes" id="UP000295351">
    <property type="component" value="Unassembled WGS sequence"/>
</dbReference>
<accession>A0A4R2D2E9</accession>
<organism evidence="9 10">
    <name type="scientific">Shinella granuli</name>
    <dbReference type="NCBI Taxonomy" id="323621"/>
    <lineage>
        <taxon>Bacteria</taxon>
        <taxon>Pseudomonadati</taxon>
        <taxon>Pseudomonadota</taxon>
        <taxon>Alphaproteobacteria</taxon>
        <taxon>Hyphomicrobiales</taxon>
        <taxon>Rhizobiaceae</taxon>
        <taxon>Shinella</taxon>
    </lineage>
</organism>
<sequence length="125" mass="13115">MKQLSLVTAAFLCLAAPALAEGDAIAGKTVFKKCAPCHSVEPVNRVGPTLAGIVGRPVASVADYRYSARMQAFAEGGRVWNEALIAEYLMSPKAMVPGTAMAFAGLKKIEDIANLIAYLKAPAGY</sequence>
<comment type="caution">
    <text evidence="9">The sequence shown here is derived from an EMBL/GenBank/DDBJ whole genome shotgun (WGS) entry which is preliminary data.</text>
</comment>
<reference evidence="9 10" key="1">
    <citation type="submission" date="2019-03" db="EMBL/GenBank/DDBJ databases">
        <title>Genomic Encyclopedia of Type Strains, Phase IV (KMG-IV): sequencing the most valuable type-strain genomes for metagenomic binning, comparative biology and taxonomic classification.</title>
        <authorList>
            <person name="Goeker M."/>
        </authorList>
    </citation>
    <scope>NUCLEOTIDE SEQUENCE [LARGE SCALE GENOMIC DNA]</scope>
    <source>
        <strain evidence="9 10">DSM 18401</strain>
    </source>
</reference>
<keyword evidence="3 6" id="KW-0479">Metal-binding</keyword>
<name>A0A4R2D2E9_SHIGR</name>
<keyword evidence="1" id="KW-0813">Transport</keyword>
<evidence type="ECO:0000313" key="10">
    <source>
        <dbReference type="Proteomes" id="UP000295351"/>
    </source>
</evidence>
<proteinExistence type="predicted"/>
<dbReference type="SUPFAM" id="SSF46626">
    <property type="entry name" value="Cytochrome c"/>
    <property type="match status" value="1"/>
</dbReference>
<dbReference type="AlphaFoldDB" id="A0A4R2D2E9"/>